<sequence>MKVRKKKTILIPKRDIPAVWQPIFKSSMALFKKLLLLSVLNSGYYFQSKAAAIIQNLSLQRPLTVKIKTEYLVANGDGRIIGYMPSEAEDIRST</sequence>
<proteinExistence type="predicted"/>
<keyword evidence="2" id="KW-1185">Reference proteome</keyword>
<dbReference type="Proteomes" id="UP001054945">
    <property type="component" value="Unassembled WGS sequence"/>
</dbReference>
<dbReference type="AlphaFoldDB" id="A0AAV4Y094"/>
<name>A0AAV4Y094_CAEEX</name>
<evidence type="ECO:0000313" key="2">
    <source>
        <dbReference type="Proteomes" id="UP001054945"/>
    </source>
</evidence>
<protein>
    <submittedName>
        <fullName evidence="1">Uncharacterized protein</fullName>
    </submittedName>
</protein>
<dbReference type="EMBL" id="BPLR01001213">
    <property type="protein sequence ID" value="GIZ00838.1"/>
    <property type="molecule type" value="Genomic_DNA"/>
</dbReference>
<accession>A0AAV4Y094</accession>
<gene>
    <name evidence="1" type="ORF">CEXT_440981</name>
</gene>
<reference evidence="1 2" key="1">
    <citation type="submission" date="2021-06" db="EMBL/GenBank/DDBJ databases">
        <title>Caerostris extrusa draft genome.</title>
        <authorList>
            <person name="Kono N."/>
            <person name="Arakawa K."/>
        </authorList>
    </citation>
    <scope>NUCLEOTIDE SEQUENCE [LARGE SCALE GENOMIC DNA]</scope>
</reference>
<comment type="caution">
    <text evidence="1">The sequence shown here is derived from an EMBL/GenBank/DDBJ whole genome shotgun (WGS) entry which is preliminary data.</text>
</comment>
<evidence type="ECO:0000313" key="1">
    <source>
        <dbReference type="EMBL" id="GIZ00838.1"/>
    </source>
</evidence>
<organism evidence="1 2">
    <name type="scientific">Caerostris extrusa</name>
    <name type="common">Bark spider</name>
    <name type="synonym">Caerostris bankana</name>
    <dbReference type="NCBI Taxonomy" id="172846"/>
    <lineage>
        <taxon>Eukaryota</taxon>
        <taxon>Metazoa</taxon>
        <taxon>Ecdysozoa</taxon>
        <taxon>Arthropoda</taxon>
        <taxon>Chelicerata</taxon>
        <taxon>Arachnida</taxon>
        <taxon>Araneae</taxon>
        <taxon>Araneomorphae</taxon>
        <taxon>Entelegynae</taxon>
        <taxon>Araneoidea</taxon>
        <taxon>Araneidae</taxon>
        <taxon>Caerostris</taxon>
    </lineage>
</organism>